<organism evidence="1">
    <name type="scientific">Solanum lycopersicum</name>
    <name type="common">Tomato</name>
    <name type="synonym">Lycopersicon esculentum</name>
    <dbReference type="NCBI Taxonomy" id="4081"/>
    <lineage>
        <taxon>Eukaryota</taxon>
        <taxon>Viridiplantae</taxon>
        <taxon>Streptophyta</taxon>
        <taxon>Embryophyta</taxon>
        <taxon>Tracheophyta</taxon>
        <taxon>Spermatophyta</taxon>
        <taxon>Magnoliopsida</taxon>
        <taxon>eudicotyledons</taxon>
        <taxon>Gunneridae</taxon>
        <taxon>Pentapetalae</taxon>
        <taxon>asterids</taxon>
        <taxon>lamiids</taxon>
        <taxon>Solanales</taxon>
        <taxon>Solanaceae</taxon>
        <taxon>Solanoideae</taxon>
        <taxon>Solaneae</taxon>
        <taxon>Solanum</taxon>
        <taxon>Solanum subgen. Lycopersicon</taxon>
    </lineage>
</organism>
<dbReference type="EnsemblPlants" id="Solyc04g081720.1.1">
    <property type="protein sequence ID" value="Solyc04g081720.1.1"/>
    <property type="gene ID" value="Solyc04g081720.1"/>
</dbReference>
<dbReference type="AlphaFoldDB" id="K4BVQ1"/>
<evidence type="ECO:0000313" key="1">
    <source>
        <dbReference type="EnsemblPlants" id="Solyc04g081720.1.1"/>
    </source>
</evidence>
<dbReference type="Proteomes" id="UP000004994">
    <property type="component" value="Chromosome 4"/>
</dbReference>
<dbReference type="Gramene" id="Solyc04g081720.1.1">
    <property type="protein sequence ID" value="Solyc04g081720.1.1"/>
    <property type="gene ID" value="Solyc04g081720.1"/>
</dbReference>
<reference evidence="1" key="1">
    <citation type="journal article" date="2012" name="Nature">
        <title>The tomato genome sequence provides insights into fleshy fruit evolution.</title>
        <authorList>
            <consortium name="Tomato Genome Consortium"/>
        </authorList>
    </citation>
    <scope>NUCLEOTIDE SEQUENCE [LARGE SCALE GENOMIC DNA]</scope>
    <source>
        <strain evidence="1">cv. Heinz 1706</strain>
    </source>
</reference>
<evidence type="ECO:0000313" key="2">
    <source>
        <dbReference type="Proteomes" id="UP000004994"/>
    </source>
</evidence>
<protein>
    <submittedName>
        <fullName evidence="1">Uncharacterized protein</fullName>
    </submittedName>
</protein>
<accession>K4BVQ1</accession>
<keyword evidence="2" id="KW-1185">Reference proteome</keyword>
<dbReference type="HOGENOM" id="CLU_3145429_0_0_1"/>
<reference evidence="1" key="2">
    <citation type="submission" date="2015-06" db="UniProtKB">
        <authorList>
            <consortium name="EnsemblPlants"/>
        </authorList>
    </citation>
    <scope>IDENTIFICATION</scope>
    <source>
        <strain evidence="1">cv. Heinz 1706</strain>
    </source>
</reference>
<name>K4BVQ1_SOLLC</name>
<sequence length="49" mass="5285">MAGRALLGASTQLRYVTVDSVSGDTARKSLPQNPLVVKKMLELVLRVDS</sequence>
<dbReference type="InParanoid" id="K4BVQ1"/>
<proteinExistence type="predicted"/>
<dbReference type="PaxDb" id="4081-Solyc04g081720.1.1"/>